<evidence type="ECO:0000256" key="6">
    <source>
        <dbReference type="ARBA" id="ARBA00022989"/>
    </source>
</evidence>
<keyword evidence="10" id="KW-0325">Glycoprotein</keyword>
<keyword evidence="11" id="KW-0393">Immunoglobulin domain</keyword>
<comment type="subcellular location">
    <subcellularLocation>
        <location evidence="1">Membrane</location>
        <topology evidence="1">Single-pass type I membrane protein</topology>
    </subcellularLocation>
</comment>
<keyword evidence="3" id="KW-0812">Transmembrane</keyword>
<dbReference type="Gene3D" id="2.60.40.10">
    <property type="entry name" value="Immunoglobulins"/>
    <property type="match status" value="2"/>
</dbReference>
<evidence type="ECO:0000256" key="10">
    <source>
        <dbReference type="ARBA" id="ARBA00023180"/>
    </source>
</evidence>
<evidence type="ECO:0000256" key="8">
    <source>
        <dbReference type="ARBA" id="ARBA00023136"/>
    </source>
</evidence>
<dbReference type="GO" id="GO:0045087">
    <property type="term" value="P:innate immune response"/>
    <property type="evidence" value="ECO:0007669"/>
    <property type="project" value="UniProtKB-KW"/>
</dbReference>
<keyword evidence="4 13" id="KW-0732">Signal</keyword>
<evidence type="ECO:0000256" key="12">
    <source>
        <dbReference type="SAM" id="MobiDB-lite"/>
    </source>
</evidence>
<dbReference type="GO" id="GO:0002250">
    <property type="term" value="P:adaptive immune response"/>
    <property type="evidence" value="ECO:0007669"/>
    <property type="project" value="UniProtKB-KW"/>
</dbReference>
<dbReference type="SMART" id="SM00409">
    <property type="entry name" value="IG"/>
    <property type="match status" value="1"/>
</dbReference>
<keyword evidence="9" id="KW-1015">Disulfide bond</keyword>
<feature type="region of interest" description="Disordered" evidence="12">
    <location>
        <begin position="246"/>
        <end position="331"/>
    </location>
</feature>
<dbReference type="InterPro" id="IPR036179">
    <property type="entry name" value="Ig-like_dom_sf"/>
</dbReference>
<evidence type="ECO:0000256" key="4">
    <source>
        <dbReference type="ARBA" id="ARBA00022729"/>
    </source>
</evidence>
<dbReference type="Ensembl" id="ENSSSCT00015074703.1">
    <property type="protein sequence ID" value="ENSSSCP00015029963.1"/>
    <property type="gene ID" value="ENSSSCG00015055830.1"/>
</dbReference>
<reference evidence="15" key="1">
    <citation type="submission" date="2025-08" db="UniProtKB">
        <authorList>
            <consortium name="Ensembl"/>
        </authorList>
    </citation>
    <scope>IDENTIFICATION</scope>
</reference>
<dbReference type="InterPro" id="IPR003599">
    <property type="entry name" value="Ig_sub"/>
</dbReference>
<evidence type="ECO:0000259" key="14">
    <source>
        <dbReference type="PROSITE" id="PS50835"/>
    </source>
</evidence>
<evidence type="ECO:0000256" key="13">
    <source>
        <dbReference type="SAM" id="SignalP"/>
    </source>
</evidence>
<dbReference type="Proteomes" id="UP000694726">
    <property type="component" value="Unplaced"/>
</dbReference>
<evidence type="ECO:0000256" key="1">
    <source>
        <dbReference type="ARBA" id="ARBA00004479"/>
    </source>
</evidence>
<dbReference type="InterPro" id="IPR013783">
    <property type="entry name" value="Ig-like_fold"/>
</dbReference>
<keyword evidence="5" id="KW-0391">Immunity</keyword>
<dbReference type="AlphaFoldDB" id="A0A8D0PCU3"/>
<evidence type="ECO:0000256" key="5">
    <source>
        <dbReference type="ARBA" id="ARBA00022859"/>
    </source>
</evidence>
<dbReference type="Pfam" id="PF07686">
    <property type="entry name" value="V-set"/>
    <property type="match status" value="1"/>
</dbReference>
<feature type="signal peptide" evidence="13">
    <location>
        <begin position="1"/>
        <end position="19"/>
    </location>
</feature>
<evidence type="ECO:0000256" key="11">
    <source>
        <dbReference type="ARBA" id="ARBA00023319"/>
    </source>
</evidence>
<evidence type="ECO:0000256" key="2">
    <source>
        <dbReference type="ARBA" id="ARBA00022588"/>
    </source>
</evidence>
<dbReference type="PROSITE" id="PS50835">
    <property type="entry name" value="IG_LIKE"/>
    <property type="match status" value="1"/>
</dbReference>
<dbReference type="FunFam" id="2.60.40.10:FF:000820">
    <property type="entry name" value="SLAM family member 7"/>
    <property type="match status" value="1"/>
</dbReference>
<evidence type="ECO:0000313" key="16">
    <source>
        <dbReference type="Proteomes" id="UP000694726"/>
    </source>
</evidence>
<evidence type="ECO:0000256" key="7">
    <source>
        <dbReference type="ARBA" id="ARBA00023130"/>
    </source>
</evidence>
<dbReference type="SUPFAM" id="SSF48726">
    <property type="entry name" value="Immunoglobulin"/>
    <property type="match status" value="2"/>
</dbReference>
<dbReference type="InterPro" id="IPR015631">
    <property type="entry name" value="CD2/SLAM_rcpt"/>
</dbReference>
<proteinExistence type="predicted"/>
<protein>
    <recommendedName>
        <fullName evidence="14">Ig-like domain-containing protein</fullName>
    </recommendedName>
</protein>
<feature type="domain" description="Ig-like" evidence="14">
    <location>
        <begin position="150"/>
        <end position="210"/>
    </location>
</feature>
<name>A0A8D0PCU3_PIG</name>
<feature type="chain" id="PRO_5034148140" description="Ig-like domain-containing protein" evidence="13">
    <location>
        <begin position="20"/>
        <end position="331"/>
    </location>
</feature>
<keyword evidence="8" id="KW-0472">Membrane</keyword>
<dbReference type="InterPro" id="IPR013106">
    <property type="entry name" value="Ig_V-set"/>
</dbReference>
<dbReference type="PANTHER" id="PTHR12080">
    <property type="entry name" value="SIGNALING LYMPHOCYTIC ACTIVATION MOLECULE"/>
    <property type="match status" value="1"/>
</dbReference>
<dbReference type="GO" id="GO:0016020">
    <property type="term" value="C:membrane"/>
    <property type="evidence" value="ECO:0007669"/>
    <property type="project" value="UniProtKB-SubCell"/>
</dbReference>
<keyword evidence="6" id="KW-1133">Transmembrane helix</keyword>
<evidence type="ECO:0000313" key="15">
    <source>
        <dbReference type="Ensembl" id="ENSSSCP00015029963.1"/>
    </source>
</evidence>
<feature type="compositionally biased region" description="Low complexity" evidence="12">
    <location>
        <begin position="265"/>
        <end position="274"/>
    </location>
</feature>
<accession>A0A8D0PCU3</accession>
<sequence>MIWLFQSLTLVFCLDPGNTVSQTSSTPLIVNGTLGESVTLPLKFPEEEKIMSITWLHDGKSIIFIRPNKAQSPLIHVTDPKQSNRLNVTKSYSLQLSNLTMADTGSYTAQITTTSVVFYSYYLRIFRRLGNLQVVTLTERSRNETCVIHLTCSVEDPNDNVSFSWQVSGSMLPSEANLTVSWDPKNFRDEIYMCIAENPVSNASSSVSVQSLCKGNRLSQVSRSILNSCGCCIPCALQDSQNSCPKGGSQGMLGEDRHPRELCASHSPPRGSSFPPSPPTLFPAHSEPLGKQDCFLHPTPPPALPGFSRPCLAHGTPSLRKPAQTPRPSRY</sequence>
<dbReference type="InterPro" id="IPR007110">
    <property type="entry name" value="Ig-like_dom"/>
</dbReference>
<dbReference type="PANTHER" id="PTHR12080:SF16">
    <property type="entry name" value="SLAM FAMILY MEMBER 6"/>
    <property type="match status" value="1"/>
</dbReference>
<organism evidence="15 16">
    <name type="scientific">Sus scrofa</name>
    <name type="common">Pig</name>
    <dbReference type="NCBI Taxonomy" id="9823"/>
    <lineage>
        <taxon>Eukaryota</taxon>
        <taxon>Metazoa</taxon>
        <taxon>Chordata</taxon>
        <taxon>Craniata</taxon>
        <taxon>Vertebrata</taxon>
        <taxon>Euteleostomi</taxon>
        <taxon>Mammalia</taxon>
        <taxon>Eutheria</taxon>
        <taxon>Laurasiatheria</taxon>
        <taxon>Artiodactyla</taxon>
        <taxon>Suina</taxon>
        <taxon>Suidae</taxon>
        <taxon>Sus</taxon>
    </lineage>
</organism>
<feature type="compositionally biased region" description="Basic and acidic residues" evidence="12">
    <location>
        <begin position="254"/>
        <end position="263"/>
    </location>
</feature>
<evidence type="ECO:0000256" key="3">
    <source>
        <dbReference type="ARBA" id="ARBA00022692"/>
    </source>
</evidence>
<keyword evidence="2" id="KW-0399">Innate immunity</keyword>
<evidence type="ECO:0000256" key="9">
    <source>
        <dbReference type="ARBA" id="ARBA00023157"/>
    </source>
</evidence>
<keyword evidence="7" id="KW-1064">Adaptive immunity</keyword>